<evidence type="ECO:0000256" key="3">
    <source>
        <dbReference type="ARBA" id="ARBA00023163"/>
    </source>
</evidence>
<sequence length="53" mass="6271">ELFPSLIYRMLKPKVVLLIFMLGKIVLIGTKVREEIYTVFNAINIVLYEFRKP</sequence>
<dbReference type="InterPro" id="IPR000814">
    <property type="entry name" value="TBP"/>
</dbReference>
<evidence type="ECO:0000256" key="2">
    <source>
        <dbReference type="ARBA" id="ARBA00023125"/>
    </source>
</evidence>
<keyword evidence="5" id="KW-1185">Reference proteome</keyword>
<dbReference type="InterPro" id="IPR012295">
    <property type="entry name" value="TBP_dom_sf"/>
</dbReference>
<dbReference type="Pfam" id="PF00352">
    <property type="entry name" value="TBP"/>
    <property type="match status" value="1"/>
</dbReference>
<evidence type="ECO:0000313" key="4">
    <source>
        <dbReference type="EMBL" id="KAG1778012.1"/>
    </source>
</evidence>
<keyword evidence="2" id="KW-0238">DNA-binding</keyword>
<dbReference type="PANTHER" id="PTHR10126">
    <property type="entry name" value="TATA-BOX BINDING PROTEIN"/>
    <property type="match status" value="1"/>
</dbReference>
<proteinExistence type="inferred from homology"/>
<dbReference type="GO" id="GO:0006352">
    <property type="term" value="P:DNA-templated transcription initiation"/>
    <property type="evidence" value="ECO:0007669"/>
    <property type="project" value="InterPro"/>
</dbReference>
<evidence type="ECO:0000256" key="1">
    <source>
        <dbReference type="ARBA" id="ARBA00005560"/>
    </source>
</evidence>
<comment type="similarity">
    <text evidence="1">Belongs to the TBP family.</text>
</comment>
<dbReference type="EMBL" id="JABBWD010000018">
    <property type="protein sequence ID" value="KAG1778012.1"/>
    <property type="molecule type" value="Genomic_DNA"/>
</dbReference>
<comment type="caution">
    <text evidence="4">The sequence shown here is derived from an EMBL/GenBank/DDBJ whole genome shotgun (WGS) entry which is preliminary data.</text>
</comment>
<organism evidence="4 5">
    <name type="scientific">Suillus placidus</name>
    <dbReference type="NCBI Taxonomy" id="48579"/>
    <lineage>
        <taxon>Eukaryota</taxon>
        <taxon>Fungi</taxon>
        <taxon>Dikarya</taxon>
        <taxon>Basidiomycota</taxon>
        <taxon>Agaricomycotina</taxon>
        <taxon>Agaricomycetes</taxon>
        <taxon>Agaricomycetidae</taxon>
        <taxon>Boletales</taxon>
        <taxon>Suillineae</taxon>
        <taxon>Suillaceae</taxon>
        <taxon>Suillus</taxon>
    </lineage>
</organism>
<keyword evidence="3" id="KW-0804">Transcription</keyword>
<gene>
    <name evidence="4" type="ORF">EV702DRAFT_968888</name>
</gene>
<dbReference type="SUPFAM" id="SSF55945">
    <property type="entry name" value="TATA-box binding protein-like"/>
    <property type="match status" value="1"/>
</dbReference>
<feature type="non-terminal residue" evidence="4">
    <location>
        <position position="1"/>
    </location>
</feature>
<reference evidence="4" key="1">
    <citation type="journal article" date="2020" name="New Phytol.">
        <title>Comparative genomics reveals dynamic genome evolution in host specialist ectomycorrhizal fungi.</title>
        <authorList>
            <person name="Lofgren L.A."/>
            <person name="Nguyen N.H."/>
            <person name="Vilgalys R."/>
            <person name="Ruytinx J."/>
            <person name="Liao H.L."/>
            <person name="Branco S."/>
            <person name="Kuo A."/>
            <person name="LaButti K."/>
            <person name="Lipzen A."/>
            <person name="Andreopoulos W."/>
            <person name="Pangilinan J."/>
            <person name="Riley R."/>
            <person name="Hundley H."/>
            <person name="Na H."/>
            <person name="Barry K."/>
            <person name="Grigoriev I.V."/>
            <person name="Stajich J.E."/>
            <person name="Kennedy P.G."/>
        </authorList>
    </citation>
    <scope>NUCLEOTIDE SEQUENCE</scope>
    <source>
        <strain evidence="4">DOB743</strain>
    </source>
</reference>
<dbReference type="AlphaFoldDB" id="A0A9P6ZWI4"/>
<accession>A0A9P6ZWI4</accession>
<dbReference type="GO" id="GO:0003677">
    <property type="term" value="F:DNA binding"/>
    <property type="evidence" value="ECO:0007669"/>
    <property type="project" value="UniProtKB-KW"/>
</dbReference>
<dbReference type="Proteomes" id="UP000714275">
    <property type="component" value="Unassembled WGS sequence"/>
</dbReference>
<evidence type="ECO:0000313" key="5">
    <source>
        <dbReference type="Proteomes" id="UP000714275"/>
    </source>
</evidence>
<name>A0A9P6ZWI4_9AGAM</name>
<dbReference type="OrthoDB" id="3222747at2759"/>
<protein>
    <submittedName>
        <fullName evidence="4">Uncharacterized protein</fullName>
    </submittedName>
</protein>
<dbReference type="Gene3D" id="3.30.310.10">
    <property type="entry name" value="TATA-Binding Protein"/>
    <property type="match status" value="1"/>
</dbReference>